<name>A0A1R4GVZ3_9MICC</name>
<protein>
    <submittedName>
        <fullName evidence="1">Uncharacterized protein</fullName>
    </submittedName>
</protein>
<dbReference type="EMBL" id="FUHW01000052">
    <property type="protein sequence ID" value="SJM72291.1"/>
    <property type="molecule type" value="Genomic_DNA"/>
</dbReference>
<organism evidence="1 2">
    <name type="scientific">Arthrobacter rhombi</name>
    <dbReference type="NCBI Taxonomy" id="71253"/>
    <lineage>
        <taxon>Bacteria</taxon>
        <taxon>Bacillati</taxon>
        <taxon>Actinomycetota</taxon>
        <taxon>Actinomycetes</taxon>
        <taxon>Micrococcales</taxon>
        <taxon>Micrococcaceae</taxon>
        <taxon>Arthrobacter</taxon>
    </lineage>
</organism>
<accession>A0A1R4GVZ3</accession>
<dbReference type="AlphaFoldDB" id="A0A1R4GVZ3"/>
<sequence length="67" mass="7447">MENPLPRAYQSYLEGAEPAFLDTVRPVMQESVAEGEYGVLVRFLGTGVQALVSETVPFGEVRELHHE</sequence>
<evidence type="ECO:0000313" key="1">
    <source>
        <dbReference type="EMBL" id="SJM72291.1"/>
    </source>
</evidence>
<gene>
    <name evidence="1" type="ORF">FM101_14745</name>
</gene>
<reference evidence="1 2" key="1">
    <citation type="submission" date="2017-02" db="EMBL/GenBank/DDBJ databases">
        <authorList>
            <person name="Peterson S.W."/>
        </authorList>
    </citation>
    <scope>NUCLEOTIDE SEQUENCE [LARGE SCALE GENOMIC DNA]</scope>
    <source>
        <strain evidence="1 2">B Ar 00.02</strain>
    </source>
</reference>
<keyword evidence="2" id="KW-1185">Reference proteome</keyword>
<dbReference type="RefSeq" id="WP_087000966.1">
    <property type="nucleotide sequence ID" value="NZ_FUHW01000052.1"/>
</dbReference>
<dbReference type="Proteomes" id="UP000195913">
    <property type="component" value="Unassembled WGS sequence"/>
</dbReference>
<evidence type="ECO:0000313" key="2">
    <source>
        <dbReference type="Proteomes" id="UP000195913"/>
    </source>
</evidence>
<proteinExistence type="predicted"/>